<dbReference type="STRING" id="1123397.SAMN05660831_01995"/>
<accession>A0A1I1U1W8</accession>
<evidence type="ECO:0000313" key="2">
    <source>
        <dbReference type="Proteomes" id="UP000198611"/>
    </source>
</evidence>
<evidence type="ECO:0000313" key="1">
    <source>
        <dbReference type="EMBL" id="SFD64655.1"/>
    </source>
</evidence>
<proteinExistence type="predicted"/>
<dbReference type="InterPro" id="IPR009659">
    <property type="entry name" value="DUF1249"/>
</dbReference>
<dbReference type="Pfam" id="PF06853">
    <property type="entry name" value="DUF1249"/>
    <property type="match status" value="1"/>
</dbReference>
<sequence length="146" mass="16199">MAVDTGNDTPGSMRVYAANYRMLLRVLGAMPDRAGAVAVAGEGAGQLRVELLERARYTSTIRLDHCLGGEAACLPDVSLKVRAYHDARVAEVIDYQGGNRFQPRYAYPNPAMRLPDEKGQVNRFLEDWLRYCLRLGLRRVADAADV</sequence>
<organism evidence="1 2">
    <name type="scientific">Thiohalospira halophila DSM 15071</name>
    <dbReference type="NCBI Taxonomy" id="1123397"/>
    <lineage>
        <taxon>Bacteria</taxon>
        <taxon>Pseudomonadati</taxon>
        <taxon>Pseudomonadota</taxon>
        <taxon>Gammaproteobacteria</taxon>
        <taxon>Thiohalospirales</taxon>
        <taxon>Thiohalospiraceae</taxon>
        <taxon>Thiohalospira</taxon>
    </lineage>
</organism>
<dbReference type="Proteomes" id="UP000198611">
    <property type="component" value="Unassembled WGS sequence"/>
</dbReference>
<keyword evidence="2" id="KW-1185">Reference proteome</keyword>
<dbReference type="EMBL" id="FOMJ01000007">
    <property type="protein sequence ID" value="SFD64655.1"/>
    <property type="molecule type" value="Genomic_DNA"/>
</dbReference>
<dbReference type="AlphaFoldDB" id="A0A1I1U1W8"/>
<reference evidence="1 2" key="1">
    <citation type="submission" date="2016-10" db="EMBL/GenBank/DDBJ databases">
        <authorList>
            <person name="de Groot N.N."/>
        </authorList>
    </citation>
    <scope>NUCLEOTIDE SEQUENCE [LARGE SCALE GENOMIC DNA]</scope>
    <source>
        <strain evidence="1 2">HL3</strain>
    </source>
</reference>
<gene>
    <name evidence="1" type="ORF">SAMN05660831_01995</name>
</gene>
<dbReference type="PANTHER" id="PTHR38774">
    <property type="entry name" value="CYTOPLASMIC PROTEIN-RELATED"/>
    <property type="match status" value="1"/>
</dbReference>
<name>A0A1I1U1W8_9GAMM</name>
<protein>
    <recommendedName>
        <fullName evidence="3">DUF1249 domain-containing protein</fullName>
    </recommendedName>
</protein>
<dbReference type="OrthoDB" id="9793663at2"/>
<dbReference type="PANTHER" id="PTHR38774:SF1">
    <property type="entry name" value="CYTOPLASMIC PROTEIN"/>
    <property type="match status" value="1"/>
</dbReference>
<dbReference type="RefSeq" id="WP_159433062.1">
    <property type="nucleotide sequence ID" value="NZ_FOMJ01000007.1"/>
</dbReference>
<evidence type="ECO:0008006" key="3">
    <source>
        <dbReference type="Google" id="ProtNLM"/>
    </source>
</evidence>